<organism evidence="2 3">
    <name type="scientific">Paspalum notatum var. saurae</name>
    <dbReference type="NCBI Taxonomy" id="547442"/>
    <lineage>
        <taxon>Eukaryota</taxon>
        <taxon>Viridiplantae</taxon>
        <taxon>Streptophyta</taxon>
        <taxon>Embryophyta</taxon>
        <taxon>Tracheophyta</taxon>
        <taxon>Spermatophyta</taxon>
        <taxon>Magnoliopsida</taxon>
        <taxon>Liliopsida</taxon>
        <taxon>Poales</taxon>
        <taxon>Poaceae</taxon>
        <taxon>PACMAD clade</taxon>
        <taxon>Panicoideae</taxon>
        <taxon>Andropogonodae</taxon>
        <taxon>Paspaleae</taxon>
        <taxon>Paspalinae</taxon>
        <taxon>Paspalum</taxon>
    </lineage>
</organism>
<gene>
    <name evidence="2" type="ORF">U9M48_003549</name>
</gene>
<feature type="compositionally biased region" description="Basic and acidic residues" evidence="1">
    <location>
        <begin position="132"/>
        <end position="145"/>
    </location>
</feature>
<reference evidence="2 3" key="1">
    <citation type="submission" date="2024-02" db="EMBL/GenBank/DDBJ databases">
        <title>High-quality chromosome-scale genome assembly of Pensacola bahiagrass (Paspalum notatum Flugge var. saurae).</title>
        <authorList>
            <person name="Vega J.M."/>
            <person name="Podio M."/>
            <person name="Orjuela J."/>
            <person name="Siena L.A."/>
            <person name="Pessino S.C."/>
            <person name="Combes M.C."/>
            <person name="Mariac C."/>
            <person name="Albertini E."/>
            <person name="Pupilli F."/>
            <person name="Ortiz J.P.A."/>
            <person name="Leblanc O."/>
        </authorList>
    </citation>
    <scope>NUCLEOTIDE SEQUENCE [LARGE SCALE GENOMIC DNA]</scope>
    <source>
        <strain evidence="2">R1</strain>
        <tissue evidence="2">Leaf</tissue>
    </source>
</reference>
<evidence type="ECO:0000256" key="1">
    <source>
        <dbReference type="SAM" id="MobiDB-lite"/>
    </source>
</evidence>
<accession>A0AAQ3PI21</accession>
<dbReference type="EMBL" id="CP144745">
    <property type="protein sequence ID" value="WVZ52495.1"/>
    <property type="molecule type" value="Genomic_DNA"/>
</dbReference>
<sequence length="172" mass="19633">MSVTPYVLFEASCIDLSSRGYNEGFEVWWLVCDEMFDPLRRGPSPALYNPARLRVRTNFLVSFLNYSAFDLVYKLVTRFRALGTSRHPEKGRLSLLGPLTAHVLNPCREGPGDIYPPHLCRKRRKRYQNAHKTAENMSKIEDELTRQNGQVGRPKPRSADQGQVDPDPVQAT</sequence>
<name>A0AAQ3PI21_PASNO</name>
<dbReference type="Proteomes" id="UP001341281">
    <property type="component" value="Chromosome 01"/>
</dbReference>
<proteinExistence type="predicted"/>
<evidence type="ECO:0000313" key="3">
    <source>
        <dbReference type="Proteomes" id="UP001341281"/>
    </source>
</evidence>
<evidence type="ECO:0000313" key="2">
    <source>
        <dbReference type="EMBL" id="WVZ52495.1"/>
    </source>
</evidence>
<feature type="region of interest" description="Disordered" evidence="1">
    <location>
        <begin position="126"/>
        <end position="172"/>
    </location>
</feature>
<dbReference type="AlphaFoldDB" id="A0AAQ3PI21"/>
<keyword evidence="3" id="KW-1185">Reference proteome</keyword>
<protein>
    <submittedName>
        <fullName evidence="2">Uncharacterized protein</fullName>
    </submittedName>
</protein>